<sequence length="78" mass="8393">MHFQLVALSNEAVFLTTSTATSANPNVTVFPDDSCTGDNTALLAEASIEDTRFAALAVDSETKFDIRDGKNIVPLKKF</sequence>
<evidence type="ECO:0000313" key="1">
    <source>
        <dbReference type="EMBL" id="RUS99216.1"/>
    </source>
</evidence>
<name>A0A433UZI1_9CYAN</name>
<dbReference type="AlphaFoldDB" id="A0A433UZI1"/>
<organism evidence="1 2">
    <name type="scientific">Dulcicalothrix desertica PCC 7102</name>
    <dbReference type="NCBI Taxonomy" id="232991"/>
    <lineage>
        <taxon>Bacteria</taxon>
        <taxon>Bacillati</taxon>
        <taxon>Cyanobacteriota</taxon>
        <taxon>Cyanophyceae</taxon>
        <taxon>Nostocales</taxon>
        <taxon>Calotrichaceae</taxon>
        <taxon>Dulcicalothrix</taxon>
    </lineage>
</organism>
<keyword evidence="2" id="KW-1185">Reference proteome</keyword>
<evidence type="ECO:0000313" key="2">
    <source>
        <dbReference type="Proteomes" id="UP000271624"/>
    </source>
</evidence>
<gene>
    <name evidence="1" type="ORF">DSM106972_079180</name>
</gene>
<dbReference type="EMBL" id="RSCL01000027">
    <property type="protein sequence ID" value="RUS99216.1"/>
    <property type="molecule type" value="Genomic_DNA"/>
</dbReference>
<accession>A0A433UZI1</accession>
<protein>
    <submittedName>
        <fullName evidence="1">Uncharacterized protein</fullName>
    </submittedName>
</protein>
<reference evidence="1" key="2">
    <citation type="journal article" date="2019" name="Genome Biol. Evol.">
        <title>Day and night: Metabolic profiles and evolutionary relationships of six axenic non-marine cyanobacteria.</title>
        <authorList>
            <person name="Will S.E."/>
            <person name="Henke P."/>
            <person name="Boedeker C."/>
            <person name="Huang S."/>
            <person name="Brinkmann H."/>
            <person name="Rohde M."/>
            <person name="Jarek M."/>
            <person name="Friedl T."/>
            <person name="Seufert S."/>
            <person name="Schumacher M."/>
            <person name="Overmann J."/>
            <person name="Neumann-Schaal M."/>
            <person name="Petersen J."/>
        </authorList>
    </citation>
    <scope>NUCLEOTIDE SEQUENCE [LARGE SCALE GENOMIC DNA]</scope>
    <source>
        <strain evidence="1">PCC 7102</strain>
    </source>
</reference>
<proteinExistence type="predicted"/>
<dbReference type="Proteomes" id="UP000271624">
    <property type="component" value="Unassembled WGS sequence"/>
</dbReference>
<comment type="caution">
    <text evidence="1">The sequence shown here is derived from an EMBL/GenBank/DDBJ whole genome shotgun (WGS) entry which is preliminary data.</text>
</comment>
<reference evidence="1" key="1">
    <citation type="submission" date="2018-12" db="EMBL/GenBank/DDBJ databases">
        <authorList>
            <person name="Will S."/>
            <person name="Neumann-Schaal M."/>
            <person name="Henke P."/>
        </authorList>
    </citation>
    <scope>NUCLEOTIDE SEQUENCE</scope>
    <source>
        <strain evidence="1">PCC 7102</strain>
    </source>
</reference>